<evidence type="ECO:0000256" key="1">
    <source>
        <dbReference type="SAM" id="MobiDB-lite"/>
    </source>
</evidence>
<keyword evidence="3" id="KW-1185">Reference proteome</keyword>
<sequence length="20" mass="2254">MALSTSRKEMKPGSHPRIAR</sequence>
<dbReference type="AlphaFoldDB" id="A0A834SMX3"/>
<gene>
    <name evidence="2" type="ORF">G2W53_037586</name>
</gene>
<protein>
    <submittedName>
        <fullName evidence="2">Uncharacterized protein</fullName>
    </submittedName>
</protein>
<organism evidence="2 3">
    <name type="scientific">Senna tora</name>
    <dbReference type="NCBI Taxonomy" id="362788"/>
    <lineage>
        <taxon>Eukaryota</taxon>
        <taxon>Viridiplantae</taxon>
        <taxon>Streptophyta</taxon>
        <taxon>Embryophyta</taxon>
        <taxon>Tracheophyta</taxon>
        <taxon>Spermatophyta</taxon>
        <taxon>Magnoliopsida</taxon>
        <taxon>eudicotyledons</taxon>
        <taxon>Gunneridae</taxon>
        <taxon>Pentapetalae</taxon>
        <taxon>rosids</taxon>
        <taxon>fabids</taxon>
        <taxon>Fabales</taxon>
        <taxon>Fabaceae</taxon>
        <taxon>Caesalpinioideae</taxon>
        <taxon>Cassia clade</taxon>
        <taxon>Senna</taxon>
    </lineage>
</organism>
<evidence type="ECO:0000313" key="2">
    <source>
        <dbReference type="EMBL" id="KAF7805425.1"/>
    </source>
</evidence>
<accession>A0A834SMX3</accession>
<reference evidence="2" key="1">
    <citation type="submission" date="2020-09" db="EMBL/GenBank/DDBJ databases">
        <title>Genome-Enabled Discovery of Anthraquinone Biosynthesis in Senna tora.</title>
        <authorList>
            <person name="Kang S.-H."/>
            <person name="Pandey R.P."/>
            <person name="Lee C.-M."/>
            <person name="Sim J.-S."/>
            <person name="Jeong J.-T."/>
            <person name="Choi B.-S."/>
            <person name="Jung M."/>
            <person name="Ginzburg D."/>
            <person name="Zhao K."/>
            <person name="Won S.Y."/>
            <person name="Oh T.-J."/>
            <person name="Yu Y."/>
            <person name="Kim N.-H."/>
            <person name="Lee O.R."/>
            <person name="Lee T.-H."/>
            <person name="Bashyal P."/>
            <person name="Kim T.-S."/>
            <person name="Lee W.-H."/>
            <person name="Kawkins C."/>
            <person name="Kim C.-K."/>
            <person name="Kim J.S."/>
            <person name="Ahn B.O."/>
            <person name="Rhee S.Y."/>
            <person name="Sohng J.K."/>
        </authorList>
    </citation>
    <scope>NUCLEOTIDE SEQUENCE</scope>
    <source>
        <tissue evidence="2">Leaf</tissue>
    </source>
</reference>
<proteinExistence type="predicted"/>
<feature type="region of interest" description="Disordered" evidence="1">
    <location>
        <begin position="1"/>
        <end position="20"/>
    </location>
</feature>
<feature type="compositionally biased region" description="Basic and acidic residues" evidence="1">
    <location>
        <begin position="1"/>
        <end position="12"/>
    </location>
</feature>
<name>A0A834SMX3_9FABA</name>
<dbReference type="EMBL" id="JAAIUW010000012">
    <property type="protein sequence ID" value="KAF7805425.1"/>
    <property type="molecule type" value="Genomic_DNA"/>
</dbReference>
<comment type="caution">
    <text evidence="2">The sequence shown here is derived from an EMBL/GenBank/DDBJ whole genome shotgun (WGS) entry which is preliminary data.</text>
</comment>
<evidence type="ECO:0000313" key="3">
    <source>
        <dbReference type="Proteomes" id="UP000634136"/>
    </source>
</evidence>
<dbReference type="Proteomes" id="UP000634136">
    <property type="component" value="Unassembled WGS sequence"/>
</dbReference>